<reference evidence="2 3" key="1">
    <citation type="journal article" date="2021" name="Environ. Microbiol.">
        <title>Gene family expansions and transcriptome signatures uncover fungal adaptations to wood decay.</title>
        <authorList>
            <person name="Hage H."/>
            <person name="Miyauchi S."/>
            <person name="Viragh M."/>
            <person name="Drula E."/>
            <person name="Min B."/>
            <person name="Chaduli D."/>
            <person name="Navarro D."/>
            <person name="Favel A."/>
            <person name="Norest M."/>
            <person name="Lesage-Meessen L."/>
            <person name="Balint B."/>
            <person name="Merenyi Z."/>
            <person name="de Eugenio L."/>
            <person name="Morin E."/>
            <person name="Martinez A.T."/>
            <person name="Baldrian P."/>
            <person name="Stursova M."/>
            <person name="Martinez M.J."/>
            <person name="Novotny C."/>
            <person name="Magnuson J.K."/>
            <person name="Spatafora J.W."/>
            <person name="Maurice S."/>
            <person name="Pangilinan J."/>
            <person name="Andreopoulos W."/>
            <person name="LaButti K."/>
            <person name="Hundley H."/>
            <person name="Na H."/>
            <person name="Kuo A."/>
            <person name="Barry K."/>
            <person name="Lipzen A."/>
            <person name="Henrissat B."/>
            <person name="Riley R."/>
            <person name="Ahrendt S."/>
            <person name="Nagy L.G."/>
            <person name="Grigoriev I.V."/>
            <person name="Martin F."/>
            <person name="Rosso M.N."/>
        </authorList>
    </citation>
    <scope>NUCLEOTIDE SEQUENCE [LARGE SCALE GENOMIC DNA]</scope>
    <source>
        <strain evidence="2 3">CIRM-BRFM 1785</strain>
    </source>
</reference>
<dbReference type="Proteomes" id="UP000814176">
    <property type="component" value="Unassembled WGS sequence"/>
</dbReference>
<organism evidence="2 3">
    <name type="scientific">Rhodofomes roseus</name>
    <dbReference type="NCBI Taxonomy" id="34475"/>
    <lineage>
        <taxon>Eukaryota</taxon>
        <taxon>Fungi</taxon>
        <taxon>Dikarya</taxon>
        <taxon>Basidiomycota</taxon>
        <taxon>Agaricomycotina</taxon>
        <taxon>Agaricomycetes</taxon>
        <taxon>Polyporales</taxon>
        <taxon>Rhodofomes</taxon>
    </lineage>
</organism>
<accession>A0ABQ8KJL2</accession>
<sequence>MFARFANPHALDAKIEIVSRNTITEDDTESTGEALRDDGLLSELDRLVKRSLGELDVPGSVEEKSRKKRRKIEKDSTKNCQEGSAESMASIPFRLVSRTLPPKEIELRPAGPPVIVVKEPSCEDNNEEAECRRARAQEAAIDLGQIMSMQSRKLDDSHRTNGRGAIHVTCELPSPSSPVIVVEQSKPTPQRPKIVNSKPSLEIRPSPHTLRPNIHVPVVAVTAVPEDSKSKSSRNIRRARAKAHTTPPRPPATFWRPLREWGVKAAGYSVGYEGSWPVYENDQSRYKYQRDTMRKGVHATEWR</sequence>
<dbReference type="GeneID" id="72008014"/>
<feature type="region of interest" description="Disordered" evidence="1">
    <location>
        <begin position="225"/>
        <end position="251"/>
    </location>
</feature>
<proteinExistence type="predicted"/>
<name>A0ABQ8KJL2_9APHY</name>
<dbReference type="RefSeq" id="XP_047780229.1">
    <property type="nucleotide sequence ID" value="XM_047927282.1"/>
</dbReference>
<gene>
    <name evidence="2" type="ORF">C8Q71DRAFT_856279</name>
</gene>
<feature type="region of interest" description="Disordered" evidence="1">
    <location>
        <begin position="185"/>
        <end position="209"/>
    </location>
</feature>
<evidence type="ECO:0000313" key="2">
    <source>
        <dbReference type="EMBL" id="KAH9838314.1"/>
    </source>
</evidence>
<feature type="region of interest" description="Disordered" evidence="1">
    <location>
        <begin position="57"/>
        <end position="86"/>
    </location>
</feature>
<evidence type="ECO:0000256" key="1">
    <source>
        <dbReference type="SAM" id="MobiDB-lite"/>
    </source>
</evidence>
<keyword evidence="3" id="KW-1185">Reference proteome</keyword>
<comment type="caution">
    <text evidence="2">The sequence shown here is derived from an EMBL/GenBank/DDBJ whole genome shotgun (WGS) entry which is preliminary data.</text>
</comment>
<feature type="compositionally biased region" description="Basic residues" evidence="1">
    <location>
        <begin position="231"/>
        <end position="243"/>
    </location>
</feature>
<protein>
    <submittedName>
        <fullName evidence="2">Uncharacterized protein</fullName>
    </submittedName>
</protein>
<dbReference type="EMBL" id="JADCUA010000007">
    <property type="protein sequence ID" value="KAH9838314.1"/>
    <property type="molecule type" value="Genomic_DNA"/>
</dbReference>
<evidence type="ECO:0000313" key="3">
    <source>
        <dbReference type="Proteomes" id="UP000814176"/>
    </source>
</evidence>